<protein>
    <submittedName>
        <fullName evidence="1">Uncharacterized protein</fullName>
    </submittedName>
</protein>
<dbReference type="RefSeq" id="WP_139169965.1">
    <property type="nucleotide sequence ID" value="NZ_FMUB01000005.1"/>
</dbReference>
<dbReference type="AlphaFoldDB" id="A0A1G4WDH1"/>
<name>A0A1G4WDH1_9MYCO</name>
<proteinExistence type="predicted"/>
<dbReference type="EMBL" id="FMUB01000005">
    <property type="protein sequence ID" value="SCX20844.1"/>
    <property type="molecule type" value="Genomic_DNA"/>
</dbReference>
<evidence type="ECO:0000313" key="1">
    <source>
        <dbReference type="EMBL" id="SCX20844.1"/>
    </source>
</evidence>
<dbReference type="STRING" id="1502745.SAMN02799620_02987"/>
<reference evidence="2" key="1">
    <citation type="submission" date="2016-10" db="EMBL/GenBank/DDBJ databases">
        <authorList>
            <person name="Varghese N."/>
            <person name="Submissions S."/>
        </authorList>
    </citation>
    <scope>NUCLEOTIDE SEQUENCE [LARGE SCALE GENOMIC DNA]</scope>
    <source>
        <strain evidence="2">UNC267MFSha1.1M11</strain>
    </source>
</reference>
<gene>
    <name evidence="1" type="ORF">SAMN02799620_02987</name>
</gene>
<sequence>MTTLEFVSTSADGLSESATPLVSAAALLTGPGTHPTVTLPVVPGRAPDTEALWRWLAEPADFFGIEMPAIAHLRRALTDFTDELQRRHGPRTAVVTVVVVDAHVVVSGAPISPVRTEPVHLARCAMAPPMPSWRQMAARTTSLAAQLRTERELAGCGHADAVPADSGHLRVPLLGALVCDTPGGRVGLGAARLGRLRAAGLLDTSTTLTDAPLEPAAVTRAWWVSPRYETHPVASIGELRW</sequence>
<organism evidence="1 2">
    <name type="scientific">Mycolicibacterium fluoranthenivorans</name>
    <dbReference type="NCBI Taxonomy" id="258505"/>
    <lineage>
        <taxon>Bacteria</taxon>
        <taxon>Bacillati</taxon>
        <taxon>Actinomycetota</taxon>
        <taxon>Actinomycetes</taxon>
        <taxon>Mycobacteriales</taxon>
        <taxon>Mycobacteriaceae</taxon>
        <taxon>Mycolicibacterium</taxon>
    </lineage>
</organism>
<accession>A0A1G4WDH1</accession>
<dbReference type="Proteomes" id="UP000199707">
    <property type="component" value="Unassembled WGS sequence"/>
</dbReference>
<evidence type="ECO:0000313" key="2">
    <source>
        <dbReference type="Proteomes" id="UP000199707"/>
    </source>
</evidence>